<dbReference type="InterPro" id="IPR050301">
    <property type="entry name" value="NTE"/>
</dbReference>
<gene>
    <name evidence="6" type="ORF">SUH3_20690</name>
</gene>
<dbReference type="Pfam" id="PF01734">
    <property type="entry name" value="Patatin"/>
    <property type="match status" value="1"/>
</dbReference>
<evidence type="ECO:0000313" key="7">
    <source>
        <dbReference type="Proteomes" id="UP000027746"/>
    </source>
</evidence>
<dbReference type="EMBL" id="JAMD01000006">
    <property type="protein sequence ID" value="KEJ95408.1"/>
    <property type="molecule type" value="Genomic_DNA"/>
</dbReference>
<evidence type="ECO:0000256" key="4">
    <source>
        <dbReference type="PROSITE-ProRule" id="PRU01161"/>
    </source>
</evidence>
<dbReference type="InterPro" id="IPR016035">
    <property type="entry name" value="Acyl_Trfase/lysoPLipase"/>
</dbReference>
<keyword evidence="7" id="KW-1185">Reference proteome</keyword>
<evidence type="ECO:0000256" key="3">
    <source>
        <dbReference type="ARBA" id="ARBA00023098"/>
    </source>
</evidence>
<reference evidence="6 7" key="1">
    <citation type="submission" date="2014-01" db="EMBL/GenBank/DDBJ databases">
        <title>Sulfitobacter sp. H3 (MCCC 1A00686) Genome Sequencing.</title>
        <authorList>
            <person name="Lai Q."/>
            <person name="Hong Z."/>
        </authorList>
    </citation>
    <scope>NUCLEOTIDE SEQUENCE [LARGE SCALE GENOMIC DNA]</scope>
    <source>
        <strain evidence="6 7">H3</strain>
    </source>
</reference>
<dbReference type="Proteomes" id="UP000027746">
    <property type="component" value="Unassembled WGS sequence"/>
</dbReference>
<dbReference type="PROSITE" id="PS51635">
    <property type="entry name" value="PNPLA"/>
    <property type="match status" value="1"/>
</dbReference>
<evidence type="ECO:0000256" key="2">
    <source>
        <dbReference type="ARBA" id="ARBA00022963"/>
    </source>
</evidence>
<dbReference type="PANTHER" id="PTHR14226">
    <property type="entry name" value="NEUROPATHY TARGET ESTERASE/SWISS CHEESE D.MELANOGASTER"/>
    <property type="match status" value="1"/>
</dbReference>
<dbReference type="InterPro" id="IPR021095">
    <property type="entry name" value="DUF3734"/>
</dbReference>
<feature type="active site" description="Proton acceptor" evidence="4">
    <location>
        <position position="206"/>
    </location>
</feature>
<protein>
    <submittedName>
        <fullName evidence="6">Membrane protein</fullName>
    </submittedName>
</protein>
<feature type="short sequence motif" description="GXGXXG" evidence="4">
    <location>
        <begin position="19"/>
        <end position="24"/>
    </location>
</feature>
<dbReference type="SUPFAM" id="SSF52151">
    <property type="entry name" value="FabD/lysophospholipase-like"/>
    <property type="match status" value="1"/>
</dbReference>
<dbReference type="PANTHER" id="PTHR14226:SF57">
    <property type="entry name" value="BLR7027 PROTEIN"/>
    <property type="match status" value="1"/>
</dbReference>
<organism evidence="6 7">
    <name type="scientific">Pseudosulfitobacter pseudonitzschiae</name>
    <dbReference type="NCBI Taxonomy" id="1402135"/>
    <lineage>
        <taxon>Bacteria</taxon>
        <taxon>Pseudomonadati</taxon>
        <taxon>Pseudomonadota</taxon>
        <taxon>Alphaproteobacteria</taxon>
        <taxon>Rhodobacterales</taxon>
        <taxon>Roseobacteraceae</taxon>
        <taxon>Pseudosulfitobacter</taxon>
    </lineage>
</organism>
<accession>A0A073IYG7</accession>
<feature type="short sequence motif" description="DGA/G" evidence="4">
    <location>
        <begin position="206"/>
        <end position="208"/>
    </location>
</feature>
<dbReference type="Pfam" id="PF12536">
    <property type="entry name" value="DUF3734"/>
    <property type="match status" value="1"/>
</dbReference>
<name>A0A073IYG7_9RHOB</name>
<comment type="caution">
    <text evidence="6">The sequence shown here is derived from an EMBL/GenBank/DDBJ whole genome shotgun (WGS) entry which is preliminary data.</text>
</comment>
<keyword evidence="2 4" id="KW-0442">Lipid degradation</keyword>
<dbReference type="Gene3D" id="3.40.1090.10">
    <property type="entry name" value="Cytosolic phospholipase A2 catalytic domain"/>
    <property type="match status" value="2"/>
</dbReference>
<feature type="active site" description="Nucleophile" evidence="4">
    <location>
        <position position="48"/>
    </location>
</feature>
<evidence type="ECO:0000259" key="5">
    <source>
        <dbReference type="PROSITE" id="PS51635"/>
    </source>
</evidence>
<keyword evidence="1 4" id="KW-0378">Hydrolase</keyword>
<evidence type="ECO:0000313" key="6">
    <source>
        <dbReference type="EMBL" id="KEJ95408.1"/>
    </source>
</evidence>
<dbReference type="CDD" id="cd07209">
    <property type="entry name" value="Pat_hypo_Ecoli_Z1214_like"/>
    <property type="match status" value="1"/>
</dbReference>
<dbReference type="GO" id="GO:0016787">
    <property type="term" value="F:hydrolase activity"/>
    <property type="evidence" value="ECO:0007669"/>
    <property type="project" value="UniProtKB-UniRule"/>
</dbReference>
<feature type="domain" description="PNPLA" evidence="5">
    <location>
        <begin position="15"/>
        <end position="219"/>
    </location>
</feature>
<dbReference type="GO" id="GO:0016042">
    <property type="term" value="P:lipid catabolic process"/>
    <property type="evidence" value="ECO:0007669"/>
    <property type="project" value="UniProtKB-UniRule"/>
</dbReference>
<evidence type="ECO:0000256" key="1">
    <source>
        <dbReference type="ARBA" id="ARBA00022801"/>
    </source>
</evidence>
<proteinExistence type="predicted"/>
<dbReference type="InterPro" id="IPR002641">
    <property type="entry name" value="PNPLA_dom"/>
</dbReference>
<keyword evidence="3 4" id="KW-0443">Lipid metabolism</keyword>
<sequence>MEFDAMAEIKEHIVLVLQGGGALGAYQAGAYQALADSGLRPDWVAGISIGAINAALICGNEPEKRLAALQGFWDRVTSRLAIAPWFVGPFGRMIYGEAAAATVMATGVPGFFKPRPPAAFLPLSHHSAISVYDTTPLRDTLLEFVDFDHLNTTGPRLSVGAVDVETANFVYFDSAKTRITPEHIMASGALPPGFAPVEIDGRFYWDGGLVSNTPLQFVMDNLGVDPALIFQIDLFSARDTVPAAMTDVAQRQKDIQYSSRTRLTTDRYRQLHDIRMTANRLAAALPQDLRDNPDLRALQATGPDCPITLVELIHRKQSFEGGAKDYEFSRLSMTQHWNEGQQDVDRTLNHKDWKSRVAGQDGLQLFDLGAPDTPTKGKSK</sequence>
<dbReference type="AlphaFoldDB" id="A0A073IYG7"/>
<feature type="short sequence motif" description="GXSXG" evidence="4">
    <location>
        <begin position="46"/>
        <end position="50"/>
    </location>
</feature>